<gene>
    <name evidence="1" type="ORF">M104_1119</name>
</gene>
<organism evidence="1 2">
    <name type="scientific">Bacteroides fragilis str. 1007-1-F #10</name>
    <dbReference type="NCBI Taxonomy" id="1339295"/>
    <lineage>
        <taxon>Bacteria</taxon>
        <taxon>Pseudomonadati</taxon>
        <taxon>Bacteroidota</taxon>
        <taxon>Bacteroidia</taxon>
        <taxon>Bacteroidales</taxon>
        <taxon>Bacteroidaceae</taxon>
        <taxon>Bacteroides</taxon>
    </lineage>
</organism>
<evidence type="ECO:0000313" key="2">
    <source>
        <dbReference type="Proteomes" id="UP000022433"/>
    </source>
</evidence>
<reference evidence="1 2" key="1">
    <citation type="submission" date="2014-02" db="EMBL/GenBank/DDBJ databases">
        <authorList>
            <person name="Sears C."/>
            <person name="Carroll K."/>
            <person name="Sack B.R."/>
            <person name="Qadri F."/>
            <person name="Myers L.L."/>
            <person name="Chung G.-T."/>
            <person name="Escheverria P."/>
            <person name="Fraser C.M."/>
            <person name="Sadzewicz L."/>
            <person name="Shefchek K.A."/>
            <person name="Tallon L."/>
            <person name="Das S.P."/>
            <person name="Daugherty S."/>
            <person name="Mongodin E.F."/>
        </authorList>
    </citation>
    <scope>NUCLEOTIDE SEQUENCE [LARGE SCALE GENOMIC DNA]</scope>
    <source>
        <strain evidence="1 2">1007-1-F #10</strain>
    </source>
</reference>
<dbReference type="Proteomes" id="UP000022433">
    <property type="component" value="Unassembled WGS sequence"/>
</dbReference>
<name>A0AAN4N1U7_BACFG</name>
<evidence type="ECO:0000313" key="1">
    <source>
        <dbReference type="EMBL" id="EYA15824.1"/>
    </source>
</evidence>
<accession>A0AAN4N1U7</accession>
<sequence>MIFSTNFPHYRNYGQKNCLVRLSGKNDINENIADIITSF</sequence>
<dbReference type="EMBL" id="JGEA01000014">
    <property type="protein sequence ID" value="EYA15824.1"/>
    <property type="molecule type" value="Genomic_DNA"/>
</dbReference>
<dbReference type="AlphaFoldDB" id="A0AAN4N1U7"/>
<proteinExistence type="predicted"/>
<protein>
    <submittedName>
        <fullName evidence="1">Uncharacterized protein</fullName>
    </submittedName>
</protein>
<comment type="caution">
    <text evidence="1">The sequence shown here is derived from an EMBL/GenBank/DDBJ whole genome shotgun (WGS) entry which is preliminary data.</text>
</comment>